<feature type="compositionally biased region" description="Basic and acidic residues" evidence="3">
    <location>
        <begin position="220"/>
        <end position="232"/>
    </location>
</feature>
<dbReference type="Gene3D" id="2.60.20.10">
    <property type="entry name" value="Crystallins"/>
    <property type="match status" value="6"/>
</dbReference>
<dbReference type="Pfam" id="PF00652">
    <property type="entry name" value="Ricin_B_lectin"/>
    <property type="match status" value="1"/>
</dbReference>
<dbReference type="SUPFAM" id="SSF49695">
    <property type="entry name" value="gamma-Crystallin-like"/>
    <property type="match status" value="3"/>
</dbReference>
<feature type="domain" description="Beta/gamma crystallin 'Greek key'" evidence="4">
    <location>
        <begin position="1213"/>
        <end position="1255"/>
    </location>
</feature>
<dbReference type="PANTHER" id="PTHR11818">
    <property type="entry name" value="BETA/GAMMA CRYSTALLIN"/>
    <property type="match status" value="1"/>
</dbReference>
<feature type="compositionally biased region" description="Basic and acidic residues" evidence="3">
    <location>
        <begin position="1"/>
        <end position="10"/>
    </location>
</feature>
<feature type="domain" description="Beta/gamma crystallin 'Greek key'" evidence="4">
    <location>
        <begin position="1391"/>
        <end position="1432"/>
    </location>
</feature>
<reference evidence="5" key="1">
    <citation type="submission" date="2025-08" db="UniProtKB">
        <authorList>
            <consortium name="Ensembl"/>
        </authorList>
    </citation>
    <scope>IDENTIFICATION</scope>
</reference>
<dbReference type="InterPro" id="IPR050252">
    <property type="entry name" value="Beta/Gamma-Crystallin"/>
</dbReference>
<dbReference type="SMART" id="SM00458">
    <property type="entry name" value="RICIN"/>
    <property type="match status" value="1"/>
</dbReference>
<feature type="compositionally biased region" description="Polar residues" evidence="3">
    <location>
        <begin position="330"/>
        <end position="342"/>
    </location>
</feature>
<dbReference type="InterPro" id="IPR011024">
    <property type="entry name" value="G_crystallin-like"/>
</dbReference>
<evidence type="ECO:0000259" key="4">
    <source>
        <dbReference type="PROSITE" id="PS50915"/>
    </source>
</evidence>
<feature type="region of interest" description="Disordered" evidence="3">
    <location>
        <begin position="1"/>
        <end position="83"/>
    </location>
</feature>
<dbReference type="PROSITE" id="PS50231">
    <property type="entry name" value="RICIN_B_LECTIN"/>
    <property type="match status" value="1"/>
</dbReference>
<feature type="domain" description="Beta/gamma crystallin 'Greek key'" evidence="4">
    <location>
        <begin position="1072"/>
        <end position="1121"/>
    </location>
</feature>
<dbReference type="PRINTS" id="PR01367">
    <property type="entry name" value="BGCRYSTALLIN"/>
</dbReference>
<feature type="compositionally biased region" description="Basic and acidic residues" evidence="3">
    <location>
        <begin position="526"/>
        <end position="540"/>
    </location>
</feature>
<dbReference type="Gene3D" id="2.80.10.50">
    <property type="match status" value="1"/>
</dbReference>
<accession>A0A8C2WQP0</accession>
<dbReference type="SUPFAM" id="SSF50370">
    <property type="entry name" value="Ricin B-like lectins"/>
    <property type="match status" value="1"/>
</dbReference>
<dbReference type="GeneTree" id="ENSGT00940000155695"/>
<feature type="compositionally biased region" description="Low complexity" evidence="3">
    <location>
        <begin position="866"/>
        <end position="880"/>
    </location>
</feature>
<feature type="compositionally biased region" description="Basic and acidic residues" evidence="3">
    <location>
        <begin position="668"/>
        <end position="681"/>
    </location>
</feature>
<dbReference type="PANTHER" id="PTHR11818:SF2">
    <property type="entry name" value="BETA_GAMMA CRYSTALLIN DOMAIN-CONTAINING PROTEIN 1"/>
    <property type="match status" value="1"/>
</dbReference>
<evidence type="ECO:0000256" key="3">
    <source>
        <dbReference type="SAM" id="MobiDB-lite"/>
    </source>
</evidence>
<feature type="compositionally biased region" description="Basic residues" evidence="3">
    <location>
        <begin position="682"/>
        <end position="693"/>
    </location>
</feature>
<feature type="region of interest" description="Disordered" evidence="3">
    <location>
        <begin position="586"/>
        <end position="698"/>
    </location>
</feature>
<protein>
    <recommendedName>
        <fullName evidence="4">Beta/gamma crystallin 'Greek key' domain-containing protein</fullName>
    </recommendedName>
</protein>
<evidence type="ECO:0000313" key="5">
    <source>
        <dbReference type="Ensembl" id="ENSCLMP00005007827.1"/>
    </source>
</evidence>
<feature type="domain" description="Beta/gamma crystallin 'Greek key'" evidence="4">
    <location>
        <begin position="1023"/>
        <end position="1065"/>
    </location>
</feature>
<feature type="compositionally biased region" description="Basic and acidic residues" evidence="3">
    <location>
        <begin position="319"/>
        <end position="329"/>
    </location>
</feature>
<keyword evidence="6" id="KW-1185">Reference proteome</keyword>
<keyword evidence="2" id="KW-0677">Repeat</keyword>
<feature type="compositionally biased region" description="Polar residues" evidence="3">
    <location>
        <begin position="37"/>
        <end position="53"/>
    </location>
</feature>
<feature type="domain" description="Beta/gamma crystallin 'Greek key'" evidence="4">
    <location>
        <begin position="1260"/>
        <end position="1297"/>
    </location>
</feature>
<sequence>MTSETPKKVSESQIQGPKVISTTTQSEKGGKEKTEITDSSVKSLVNETAMSSETPKKISESAIQEPKVISTTTQNAKGAEKTEITDSAVKSLVNETAMTSETPKKVSESEIQEPKVISTTTQNAKGAEKTEIKDSSVKSLVNETAMTSETPKKISESQIQGPKVMSTTTQSAKGAETEIKDSSVKSLVNEAAMTSETPKKVSESQIQGPKVISTTTQSEKGGKEKTEIKDSSVKSLVNEAAMTSETPKKISESQIQGPKVISTTTQSEKGGKEKTEITDSSVKSLVNETAMSSETPKKISESAIQEPKVISTTTQNAKGAEKTEIKDSSVKSLVNETAMTSETPKKISESEIQGPKVISTTTKGAKGGKEKTEIKDSSVNETAMRTEAPKKISESEIQELPRSTKTQRAKEAKVRSEIKDSLVKSVVNKTTMKTEAPKKISESQIQELQVIATQIQCDDGAKVKTETKDSPIKSQVNEIVIENANSKVSTQKDQKLSIRDEHLKTEENTDQSKDFKAPDAKPVVLKTEKSARKADKNQKKTKEIIEGVEVENILTKQEDQQMMESKIDAKQESEFIFVKDASINKSGGEQKKSIVVPDIALNSTDAQKNADDTKEKAKTDSGLKLASSRDEKTINFSEPQKPAKPTFNGSLSLSATAETSATSKSLQPKKESPSSRFDVEHQKRKKQHKRNKLKALASEGRSLEPDDLNDFIRIIKEGSIPFSLPTKRHIRKKSPSPPFAMQAIKEDHFERTFDPEGFQFGLGNTDKCFRDLSPAMVIKQRASNKKGRTLEKHPQDNAMDQMKSLGELEGKSGVDDETNTDAGKEEGQNNGGEPGKLTSRLGRMSILSGLLNSPRSSRKSKEEAASTSTSTLSNQQQSSLRDQRVVDSPLPAVEADKKGLKGVDQGPLVGGGIGAVSDWLLYEKPGFQGRIIALEEGPTDHIVNMWAEEGTPETLDQMGQPVPTAPMVIGSIRLAVRDYSVPRIDLFAEVDGLGRMSSHCDEAVEIGSYGMPQTTGSIKVHSGVWLVYTDPGFGGFVGVLEVGEYPCPENWGFPEPYIGSIRPLRLVQNIYDKRLHSTKPNFEGECTEVDSDVYNLQEEQTGTPDESERTMSTVGSIKILGGLWVGYLEADFEGQQYILEEGEYPHCSDWGGSEDGLLSLRPVCPEFQSPHVKLFSEPHFNELGLNVDLLGPVPSMEDFGHGAKTQSVNVMSGVWVGFEKPGFSGELYVLEKGLYADPQDWGASNFKISSIQPILCPCVFQMQLYSEPDFQGRLVALEDSNAALDQDFTPKSCKVLAGSWVAYEGAQFTQDMYVLEEGDYPDTDAMGFLSPDTNNQFQLRGLLVQELSLPSIILFSKAGCRGRRVLLANGAVNLLQAGLDTRIRSVVVEGGTWVLYEGSNYRGRQLLLQPSEVADLWKLSGTQKIGSLRPLFQKQAYVRLRNTGTGCVMSLTGTLDDVTLMRVQAVEETGGLEQVWLYRDGQLACKLVEDCRLETSGSLVMEGSRLRVTAERGPGNHLWNITPDGRVHCHLKPDLVLEVKGGHQYDRNQVILSPCDQRKPNQSWTLDIL</sequence>
<dbReference type="PROSITE" id="PS50915">
    <property type="entry name" value="CRYSTALLIN_BETA_GAMMA"/>
    <property type="match status" value="7"/>
</dbReference>
<dbReference type="InterPro" id="IPR035992">
    <property type="entry name" value="Ricin_B-like_lectins"/>
</dbReference>
<feature type="compositionally biased region" description="Low complexity" evidence="3">
    <location>
        <begin position="650"/>
        <end position="666"/>
    </location>
</feature>
<dbReference type="SMART" id="SM00247">
    <property type="entry name" value="XTALbg"/>
    <property type="match status" value="5"/>
</dbReference>
<evidence type="ECO:0000256" key="1">
    <source>
        <dbReference type="ARBA" id="ARBA00009646"/>
    </source>
</evidence>
<feature type="region of interest" description="Disordered" evidence="3">
    <location>
        <begin position="485"/>
        <end position="540"/>
    </location>
</feature>
<name>A0A8C2WQP0_CYCLU</name>
<feature type="compositionally biased region" description="Polar residues" evidence="3">
    <location>
        <begin position="11"/>
        <end position="27"/>
    </location>
</feature>
<feature type="compositionally biased region" description="Polar residues" evidence="3">
    <location>
        <begin position="156"/>
        <end position="172"/>
    </location>
</feature>
<evidence type="ECO:0000256" key="2">
    <source>
        <dbReference type="ARBA" id="ARBA00022737"/>
    </source>
</evidence>
<dbReference type="InterPro" id="IPR001064">
    <property type="entry name" value="Beta/gamma_crystallin"/>
</dbReference>
<organism evidence="5 6">
    <name type="scientific">Cyclopterus lumpus</name>
    <name type="common">Lumpsucker</name>
    <dbReference type="NCBI Taxonomy" id="8103"/>
    <lineage>
        <taxon>Eukaryota</taxon>
        <taxon>Metazoa</taxon>
        <taxon>Chordata</taxon>
        <taxon>Craniata</taxon>
        <taxon>Vertebrata</taxon>
        <taxon>Euteleostomi</taxon>
        <taxon>Actinopterygii</taxon>
        <taxon>Neopterygii</taxon>
        <taxon>Teleostei</taxon>
        <taxon>Neoteleostei</taxon>
        <taxon>Acanthomorphata</taxon>
        <taxon>Eupercaria</taxon>
        <taxon>Perciformes</taxon>
        <taxon>Cottioidei</taxon>
        <taxon>Cottales</taxon>
        <taxon>Cyclopteridae</taxon>
        <taxon>Cyclopterus</taxon>
    </lineage>
</organism>
<feature type="compositionally biased region" description="Basic and acidic residues" evidence="3">
    <location>
        <begin position="490"/>
        <end position="519"/>
    </location>
</feature>
<dbReference type="Pfam" id="PF00030">
    <property type="entry name" value="Crystall"/>
    <property type="match status" value="5"/>
</dbReference>
<feature type="region of interest" description="Disordered" evidence="3">
    <location>
        <begin position="96"/>
        <end position="413"/>
    </location>
</feature>
<feature type="compositionally biased region" description="Polar residues" evidence="3">
    <location>
        <begin position="252"/>
        <end position="268"/>
    </location>
</feature>
<feature type="compositionally biased region" description="Polar residues" evidence="3">
    <location>
        <begin position="137"/>
        <end position="149"/>
    </location>
</feature>
<feature type="compositionally biased region" description="Basic and acidic residues" evidence="3">
    <location>
        <begin position="608"/>
        <end position="633"/>
    </location>
</feature>
<dbReference type="Ensembl" id="ENSCLMT00005008346.1">
    <property type="protein sequence ID" value="ENSCLMP00005007827.1"/>
    <property type="gene ID" value="ENSCLMG00005004222.1"/>
</dbReference>
<dbReference type="Proteomes" id="UP000694565">
    <property type="component" value="Unplaced"/>
</dbReference>
<evidence type="ECO:0000313" key="6">
    <source>
        <dbReference type="Proteomes" id="UP000694565"/>
    </source>
</evidence>
<reference evidence="5" key="2">
    <citation type="submission" date="2025-09" db="UniProtKB">
        <authorList>
            <consortium name="Ensembl"/>
        </authorList>
    </citation>
    <scope>IDENTIFICATION</scope>
</reference>
<feature type="domain" description="Beta/gamma crystallin 'Greek key'" evidence="4">
    <location>
        <begin position="1122"/>
        <end position="1164"/>
    </location>
</feature>
<feature type="compositionally biased region" description="Basic and acidic residues" evidence="3">
    <location>
        <begin position="367"/>
        <end position="378"/>
    </location>
</feature>
<comment type="similarity">
    <text evidence="1">Belongs to the beta/gamma-crystallin family.</text>
</comment>
<proteinExistence type="inferred from homology"/>
<dbReference type="InterPro" id="IPR000772">
    <property type="entry name" value="Ricin_B_lectin"/>
</dbReference>
<feature type="region of interest" description="Disordered" evidence="3">
    <location>
        <begin position="809"/>
        <end position="887"/>
    </location>
</feature>
<feature type="compositionally biased region" description="Basic and acidic residues" evidence="3">
    <location>
        <begin position="126"/>
        <end position="136"/>
    </location>
</feature>
<feature type="domain" description="Beta/gamma crystallin 'Greek key'" evidence="4">
    <location>
        <begin position="917"/>
        <end position="976"/>
    </location>
</feature>
<feature type="compositionally biased region" description="Polar residues" evidence="3">
    <location>
        <begin position="278"/>
        <end position="294"/>
    </location>
</feature>
<feature type="compositionally biased region" description="Polar residues" evidence="3">
    <location>
        <begin position="203"/>
        <end position="219"/>
    </location>
</feature>